<evidence type="ECO:0000313" key="1">
    <source>
        <dbReference type="EMBL" id="CAH1958993.1"/>
    </source>
</evidence>
<organism evidence="1 2">
    <name type="scientific">Acanthoscelides obtectus</name>
    <name type="common">Bean weevil</name>
    <name type="synonym">Bruchus obtectus</name>
    <dbReference type="NCBI Taxonomy" id="200917"/>
    <lineage>
        <taxon>Eukaryota</taxon>
        <taxon>Metazoa</taxon>
        <taxon>Ecdysozoa</taxon>
        <taxon>Arthropoda</taxon>
        <taxon>Hexapoda</taxon>
        <taxon>Insecta</taxon>
        <taxon>Pterygota</taxon>
        <taxon>Neoptera</taxon>
        <taxon>Endopterygota</taxon>
        <taxon>Coleoptera</taxon>
        <taxon>Polyphaga</taxon>
        <taxon>Cucujiformia</taxon>
        <taxon>Chrysomeloidea</taxon>
        <taxon>Chrysomelidae</taxon>
        <taxon>Bruchinae</taxon>
        <taxon>Bruchini</taxon>
        <taxon>Acanthoscelides</taxon>
    </lineage>
</organism>
<keyword evidence="2" id="KW-1185">Reference proteome</keyword>
<reference evidence="1" key="1">
    <citation type="submission" date="2022-03" db="EMBL/GenBank/DDBJ databases">
        <authorList>
            <person name="Sayadi A."/>
        </authorList>
    </citation>
    <scope>NUCLEOTIDE SEQUENCE</scope>
</reference>
<dbReference type="Proteomes" id="UP001152888">
    <property type="component" value="Unassembled WGS sequence"/>
</dbReference>
<comment type="caution">
    <text evidence="1">The sequence shown here is derived from an EMBL/GenBank/DDBJ whole genome shotgun (WGS) entry which is preliminary data.</text>
</comment>
<protein>
    <submittedName>
        <fullName evidence="1">Uncharacterized protein</fullName>
    </submittedName>
</protein>
<accession>A0A9P0JSA5</accession>
<evidence type="ECO:0000313" key="2">
    <source>
        <dbReference type="Proteomes" id="UP001152888"/>
    </source>
</evidence>
<name>A0A9P0JSA5_ACAOB</name>
<sequence>MAWTHFKQKFLMYVVCHRVRRLSTISPNIIWRKYGAVLPISRIFSPQETV</sequence>
<gene>
    <name evidence="1" type="ORF">ACAOBT_LOCUS2959</name>
</gene>
<dbReference type="EMBL" id="CAKOFQ010006680">
    <property type="protein sequence ID" value="CAH1958993.1"/>
    <property type="molecule type" value="Genomic_DNA"/>
</dbReference>
<dbReference type="AlphaFoldDB" id="A0A9P0JSA5"/>
<proteinExistence type="predicted"/>